<reference evidence="2" key="2">
    <citation type="journal article" date="2015" name="Data Brief">
        <title>Shoot transcriptome of the giant reed, Arundo donax.</title>
        <authorList>
            <person name="Barrero R.A."/>
            <person name="Guerrero F.D."/>
            <person name="Moolhuijzen P."/>
            <person name="Goolsby J.A."/>
            <person name="Tidwell J."/>
            <person name="Bellgard S.E."/>
            <person name="Bellgard M.I."/>
        </authorList>
    </citation>
    <scope>NUCLEOTIDE SEQUENCE</scope>
    <source>
        <tissue evidence="2">Shoot tissue taken approximately 20 cm above the soil surface</tissue>
    </source>
</reference>
<keyword evidence="1" id="KW-1133">Transmembrane helix</keyword>
<sequence length="30" mass="3239">MLSVTFASHVIVSFSVAVMNFHSLMVVTSP</sequence>
<keyword evidence="1" id="KW-0472">Membrane</keyword>
<keyword evidence="1" id="KW-0812">Transmembrane</keyword>
<dbReference type="EMBL" id="GBRH01262964">
    <property type="protein sequence ID" value="JAD34931.1"/>
    <property type="molecule type" value="Transcribed_RNA"/>
</dbReference>
<name>A0A0A8Z800_ARUDO</name>
<evidence type="ECO:0000313" key="2">
    <source>
        <dbReference type="EMBL" id="JAD34931.1"/>
    </source>
</evidence>
<feature type="transmembrane region" description="Helical" evidence="1">
    <location>
        <begin position="6"/>
        <end position="27"/>
    </location>
</feature>
<dbReference type="AlphaFoldDB" id="A0A0A8Z800"/>
<proteinExistence type="predicted"/>
<organism evidence="2">
    <name type="scientific">Arundo donax</name>
    <name type="common">Giant reed</name>
    <name type="synonym">Donax arundinaceus</name>
    <dbReference type="NCBI Taxonomy" id="35708"/>
    <lineage>
        <taxon>Eukaryota</taxon>
        <taxon>Viridiplantae</taxon>
        <taxon>Streptophyta</taxon>
        <taxon>Embryophyta</taxon>
        <taxon>Tracheophyta</taxon>
        <taxon>Spermatophyta</taxon>
        <taxon>Magnoliopsida</taxon>
        <taxon>Liliopsida</taxon>
        <taxon>Poales</taxon>
        <taxon>Poaceae</taxon>
        <taxon>PACMAD clade</taxon>
        <taxon>Arundinoideae</taxon>
        <taxon>Arundineae</taxon>
        <taxon>Arundo</taxon>
    </lineage>
</organism>
<evidence type="ECO:0000256" key="1">
    <source>
        <dbReference type="SAM" id="Phobius"/>
    </source>
</evidence>
<reference evidence="2" key="1">
    <citation type="submission" date="2014-09" db="EMBL/GenBank/DDBJ databases">
        <authorList>
            <person name="Magalhaes I.L.F."/>
            <person name="Oliveira U."/>
            <person name="Santos F.R."/>
            <person name="Vidigal T.H.D.A."/>
            <person name="Brescovit A.D."/>
            <person name="Santos A.J."/>
        </authorList>
    </citation>
    <scope>NUCLEOTIDE SEQUENCE</scope>
    <source>
        <tissue evidence="2">Shoot tissue taken approximately 20 cm above the soil surface</tissue>
    </source>
</reference>
<protein>
    <submittedName>
        <fullName evidence="2">Uncharacterized protein</fullName>
    </submittedName>
</protein>
<accession>A0A0A8Z800</accession>